<dbReference type="GO" id="GO:0016853">
    <property type="term" value="F:isomerase activity"/>
    <property type="evidence" value="ECO:0007669"/>
    <property type="project" value="UniProtKB-KW"/>
</dbReference>
<protein>
    <recommendedName>
        <fullName evidence="1">2-hydroxychromene-2-carboxylate isomerase</fullName>
        <ecNumber evidence="1">5.99.1.4</ecNumber>
    </recommendedName>
</protein>
<reference evidence="3 4" key="1">
    <citation type="submission" date="2013-07" db="EMBL/GenBank/DDBJ databases">
        <title>Thalassospira permensis NBRC 106175 Genome Sequencing.</title>
        <authorList>
            <person name="Lai Q."/>
            <person name="Shao Z."/>
        </authorList>
    </citation>
    <scope>NUCLEOTIDE SEQUENCE [LARGE SCALE GENOMIC DNA]</scope>
    <source>
        <strain evidence="3 4">NBRC 106175</strain>
    </source>
</reference>
<dbReference type="Gene3D" id="3.40.30.10">
    <property type="entry name" value="Glutaredoxin"/>
    <property type="match status" value="1"/>
</dbReference>
<evidence type="ECO:0000313" key="4">
    <source>
        <dbReference type="Proteomes" id="UP000027463"/>
    </source>
</evidence>
<dbReference type="PANTHER" id="PTHR42943">
    <property type="entry name" value="GLUTATHIONE S-TRANSFERASE KAPPA"/>
    <property type="match status" value="1"/>
</dbReference>
<keyword evidence="4" id="KW-1185">Reference proteome</keyword>
<dbReference type="Proteomes" id="UP000027463">
    <property type="component" value="Unassembled WGS sequence"/>
</dbReference>
<dbReference type="PIRSF" id="PIRSF006386">
    <property type="entry name" value="HCCAis_GSTk"/>
    <property type="match status" value="1"/>
</dbReference>
<evidence type="ECO:0000256" key="1">
    <source>
        <dbReference type="PIRNR" id="PIRNR006386"/>
    </source>
</evidence>
<proteinExistence type="inferred from homology"/>
<dbReference type="EC" id="5.99.1.4" evidence="1"/>
<gene>
    <name evidence="3" type="ORF">SMB34_13430</name>
</gene>
<dbReference type="InterPro" id="IPR044087">
    <property type="entry name" value="NahD-like"/>
</dbReference>
<dbReference type="InterPro" id="IPR001853">
    <property type="entry name" value="DSBA-like_thioredoxin_dom"/>
</dbReference>
<dbReference type="Pfam" id="PF01323">
    <property type="entry name" value="DSBA"/>
    <property type="match status" value="1"/>
</dbReference>
<dbReference type="InterPro" id="IPR036249">
    <property type="entry name" value="Thioredoxin-like_sf"/>
</dbReference>
<comment type="catalytic activity">
    <reaction evidence="1">
        <text>2-hydroxychromene-2-carboxylate = (3E)-4-(2-hydroxyphenyl)-2-oxobut-3-enoate</text>
        <dbReference type="Rhea" id="RHEA:27401"/>
        <dbReference type="ChEBI" id="CHEBI:59350"/>
        <dbReference type="ChEBI" id="CHEBI:59353"/>
        <dbReference type="EC" id="5.99.1.4"/>
    </reaction>
</comment>
<dbReference type="EMBL" id="AUNC01000006">
    <property type="protein sequence ID" value="KEO58513.1"/>
    <property type="molecule type" value="Genomic_DNA"/>
</dbReference>
<sequence>MAHYDQAILPMALPVSQRGTQFRVIIYGPHNMSEVTFYFDFSSPYGYLAAERIEAFETRTGVTVNWYPFMIGAAFKQTGQSPLLDQPIRGDYFRHDMERCAKMQNTPFCIPEKFPYAALVPTRAYYWIASTKPALAIKFAKDVYRGYFADGLDMSDPEVVFATATRHSINAGEIRAAVENPKWKQHVREVTDEAIARGAFGSPFFFYEDEAFFGNDRLEHLERWIKLRKQIDD</sequence>
<feature type="domain" description="DSBA-like thioredoxin" evidence="2">
    <location>
        <begin position="35"/>
        <end position="224"/>
    </location>
</feature>
<accession>A0ABR4TTD3</accession>
<keyword evidence="1 3" id="KW-0413">Isomerase</keyword>
<dbReference type="InterPro" id="IPR051924">
    <property type="entry name" value="GST_Kappa/NadH"/>
</dbReference>
<name>A0ABR4TTD3_9PROT</name>
<comment type="caution">
    <text evidence="3">The sequence shown here is derived from an EMBL/GenBank/DDBJ whole genome shotgun (WGS) entry which is preliminary data.</text>
</comment>
<dbReference type="CDD" id="cd03022">
    <property type="entry name" value="DsbA_HCCA_Iso"/>
    <property type="match status" value="1"/>
</dbReference>
<organism evidence="3 4">
    <name type="scientific">Thalassospira permensis NBRC 106175</name>
    <dbReference type="NCBI Taxonomy" id="1353532"/>
    <lineage>
        <taxon>Bacteria</taxon>
        <taxon>Pseudomonadati</taxon>
        <taxon>Pseudomonadota</taxon>
        <taxon>Alphaproteobacteria</taxon>
        <taxon>Rhodospirillales</taxon>
        <taxon>Thalassospiraceae</taxon>
        <taxon>Thalassospira</taxon>
    </lineage>
</organism>
<evidence type="ECO:0000313" key="3">
    <source>
        <dbReference type="EMBL" id="KEO58513.1"/>
    </source>
</evidence>
<comment type="similarity">
    <text evidence="1">Belongs to the GST superfamily. NadH family.</text>
</comment>
<dbReference type="PANTHER" id="PTHR42943:SF2">
    <property type="entry name" value="GLUTATHIONE S-TRANSFERASE KAPPA 1"/>
    <property type="match status" value="1"/>
</dbReference>
<dbReference type="InterPro" id="IPR014440">
    <property type="entry name" value="HCCAis_GSTk"/>
</dbReference>
<evidence type="ECO:0000259" key="2">
    <source>
        <dbReference type="Pfam" id="PF01323"/>
    </source>
</evidence>
<dbReference type="SUPFAM" id="SSF52833">
    <property type="entry name" value="Thioredoxin-like"/>
    <property type="match status" value="1"/>
</dbReference>